<feature type="transmembrane region" description="Helical" evidence="1">
    <location>
        <begin position="175"/>
        <end position="196"/>
    </location>
</feature>
<sequence length="325" mass="35455">MLFDPSTASEVRVIIRQVQVAWAIAAGETLLYGAYLVMFGFYIHVLRKRQNRKQRFLTATTISLFLLSTAHCALVLAITVVEGKVPSAETEGANIRNQRVTTSLVSTASAVYVTSNVVADTIFIFRCYAICNRQWKIIIVPTILTLGVASVGYATSVQDVLSLVGLAADSAVPGLSFLSIAVSLVTNFVLMVLTVSRIWGLAREARKSVGRHVADRYYTVCAMIVESGALYLVGGIVFLVLFVEEPLEDLFYNIQTGAILAQLVAIAPTIIAVRVGLGYSVENVDSFIAPRPRTRPLPQFTRAIPKAESMEPVLYIHADNVEPEV</sequence>
<dbReference type="EMBL" id="JARKIE010000298">
    <property type="protein sequence ID" value="KAJ7656641.1"/>
    <property type="molecule type" value="Genomic_DNA"/>
</dbReference>
<feature type="transmembrane region" description="Helical" evidence="1">
    <location>
        <begin position="137"/>
        <end position="155"/>
    </location>
</feature>
<reference evidence="2" key="1">
    <citation type="submission" date="2023-03" db="EMBL/GenBank/DDBJ databases">
        <title>Massive genome expansion in bonnet fungi (Mycena s.s.) driven by repeated elements and novel gene families across ecological guilds.</title>
        <authorList>
            <consortium name="Lawrence Berkeley National Laboratory"/>
            <person name="Harder C.B."/>
            <person name="Miyauchi S."/>
            <person name="Viragh M."/>
            <person name="Kuo A."/>
            <person name="Thoen E."/>
            <person name="Andreopoulos B."/>
            <person name="Lu D."/>
            <person name="Skrede I."/>
            <person name="Drula E."/>
            <person name="Henrissat B."/>
            <person name="Morin E."/>
            <person name="Kohler A."/>
            <person name="Barry K."/>
            <person name="LaButti K."/>
            <person name="Morin E."/>
            <person name="Salamov A."/>
            <person name="Lipzen A."/>
            <person name="Mereny Z."/>
            <person name="Hegedus B."/>
            <person name="Baldrian P."/>
            <person name="Stursova M."/>
            <person name="Weitz H."/>
            <person name="Taylor A."/>
            <person name="Grigoriev I.V."/>
            <person name="Nagy L.G."/>
            <person name="Martin F."/>
            <person name="Kauserud H."/>
        </authorList>
    </citation>
    <scope>NUCLEOTIDE SEQUENCE</scope>
    <source>
        <strain evidence="2">CBHHK067</strain>
    </source>
</reference>
<keyword evidence="1" id="KW-0812">Transmembrane</keyword>
<dbReference type="AlphaFoldDB" id="A0AAD7G564"/>
<evidence type="ECO:0000313" key="2">
    <source>
        <dbReference type="EMBL" id="KAJ7656641.1"/>
    </source>
</evidence>
<evidence type="ECO:0000313" key="3">
    <source>
        <dbReference type="Proteomes" id="UP001221757"/>
    </source>
</evidence>
<name>A0AAD7G564_MYCRO</name>
<keyword evidence="1" id="KW-0472">Membrane</keyword>
<dbReference type="Proteomes" id="UP001221757">
    <property type="component" value="Unassembled WGS sequence"/>
</dbReference>
<proteinExistence type="predicted"/>
<feature type="transmembrane region" description="Helical" evidence="1">
    <location>
        <begin position="254"/>
        <end position="277"/>
    </location>
</feature>
<accession>A0AAD7G564</accession>
<keyword evidence="1" id="KW-1133">Transmembrane helix</keyword>
<organism evidence="2 3">
    <name type="scientific">Mycena rosella</name>
    <name type="common">Pink bonnet</name>
    <name type="synonym">Agaricus rosellus</name>
    <dbReference type="NCBI Taxonomy" id="1033263"/>
    <lineage>
        <taxon>Eukaryota</taxon>
        <taxon>Fungi</taxon>
        <taxon>Dikarya</taxon>
        <taxon>Basidiomycota</taxon>
        <taxon>Agaricomycotina</taxon>
        <taxon>Agaricomycetes</taxon>
        <taxon>Agaricomycetidae</taxon>
        <taxon>Agaricales</taxon>
        <taxon>Marasmiineae</taxon>
        <taxon>Mycenaceae</taxon>
        <taxon>Mycena</taxon>
    </lineage>
</organism>
<feature type="transmembrane region" description="Helical" evidence="1">
    <location>
        <begin position="56"/>
        <end position="81"/>
    </location>
</feature>
<feature type="transmembrane region" description="Helical" evidence="1">
    <location>
        <begin position="101"/>
        <end position="125"/>
    </location>
</feature>
<gene>
    <name evidence="2" type="ORF">B0H17DRAFT_1213748</name>
</gene>
<feature type="transmembrane region" description="Helical" evidence="1">
    <location>
        <begin position="217"/>
        <end position="242"/>
    </location>
</feature>
<feature type="transmembrane region" description="Helical" evidence="1">
    <location>
        <begin position="20"/>
        <end position="44"/>
    </location>
</feature>
<protein>
    <submittedName>
        <fullName evidence="2">Uncharacterized protein</fullName>
    </submittedName>
</protein>
<evidence type="ECO:0000256" key="1">
    <source>
        <dbReference type="SAM" id="Phobius"/>
    </source>
</evidence>
<comment type="caution">
    <text evidence="2">The sequence shown here is derived from an EMBL/GenBank/DDBJ whole genome shotgun (WGS) entry which is preliminary data.</text>
</comment>
<keyword evidence="3" id="KW-1185">Reference proteome</keyword>